<protein>
    <submittedName>
        <fullName evidence="1">Uncharacterized protein</fullName>
    </submittedName>
</protein>
<name>A0ABX3FR42_9VIBR</name>
<organism evidence="1 2">
    <name type="scientific">Vibrio panuliri</name>
    <dbReference type="NCBI Taxonomy" id="1381081"/>
    <lineage>
        <taxon>Bacteria</taxon>
        <taxon>Pseudomonadati</taxon>
        <taxon>Pseudomonadota</taxon>
        <taxon>Gammaproteobacteria</taxon>
        <taxon>Vibrionales</taxon>
        <taxon>Vibrionaceae</taxon>
        <taxon>Vibrio</taxon>
    </lineage>
</organism>
<evidence type="ECO:0000313" key="2">
    <source>
        <dbReference type="Proteomes" id="UP000186039"/>
    </source>
</evidence>
<evidence type="ECO:0000313" key="1">
    <source>
        <dbReference type="EMBL" id="OLQ95266.1"/>
    </source>
</evidence>
<accession>A0ABX3FR42</accession>
<dbReference type="Proteomes" id="UP000186039">
    <property type="component" value="Unassembled WGS sequence"/>
</dbReference>
<comment type="caution">
    <text evidence="1">The sequence shown here is derived from an EMBL/GenBank/DDBJ whole genome shotgun (WGS) entry which is preliminary data.</text>
</comment>
<dbReference type="EMBL" id="MJMH01000088">
    <property type="protein sequence ID" value="OLQ95266.1"/>
    <property type="molecule type" value="Genomic_DNA"/>
</dbReference>
<reference evidence="1 2" key="1">
    <citation type="submission" date="2016-09" db="EMBL/GenBank/DDBJ databases">
        <title>Genomic Taxonomy of the Vibrionaceae.</title>
        <authorList>
            <person name="Gonzalez-Castillo A."/>
            <person name="Gomez-Gil B."/>
            <person name="Enciso-Ibarra K."/>
        </authorList>
    </citation>
    <scope>NUCLEOTIDE SEQUENCE [LARGE SCALE GENOMIC DNA]</scope>
    <source>
        <strain evidence="1 2">CAIM 1902</strain>
    </source>
</reference>
<keyword evidence="2" id="KW-1185">Reference proteome</keyword>
<sequence length="74" mass="8283">MNTGVSGFLNKNFMSVECKEPKHRLVVNCYIIASREYTAVPAVKPIYFNPQTNMIQAAGGQALTHQFTPMQSDF</sequence>
<proteinExistence type="predicted"/>
<gene>
    <name evidence="1" type="ORF">BIY20_06850</name>
</gene>